<dbReference type="InterPro" id="IPR058979">
    <property type="entry name" value="LysC-like"/>
</dbReference>
<accession>A0A2C6DHB2</accession>
<evidence type="ECO:0000313" key="3">
    <source>
        <dbReference type="Proteomes" id="UP000224974"/>
    </source>
</evidence>
<dbReference type="Proteomes" id="UP000224974">
    <property type="component" value="Unassembled WGS sequence"/>
</dbReference>
<evidence type="ECO:0000313" key="2">
    <source>
        <dbReference type="EMBL" id="VFS48057.1"/>
    </source>
</evidence>
<sequence length="105" mass="11980">MVLQNKKERQKNVLQRCNAHWRKANWRVPALLSPFLMLLLSGCVNESLKLTPPLPVPQALFQPCLAPDYQVRHYGDYPGYVAELLLVIQQCNQQLAGVKQIVVND</sequence>
<protein>
    <submittedName>
        <fullName evidence="1">Uncharacterized protein</fullName>
    </submittedName>
</protein>
<reference evidence="3" key="1">
    <citation type="submission" date="2017-09" db="EMBL/GenBank/DDBJ databases">
        <title>FDA dAtabase for Regulatory Grade micrObial Sequences (FDA-ARGOS): Supporting development and validation of Infectious Disease Dx tests.</title>
        <authorList>
            <person name="Minogue T."/>
            <person name="Wolcott M."/>
            <person name="Wasieloski L."/>
            <person name="Aguilar W."/>
            <person name="Moore D."/>
            <person name="Tallon L."/>
            <person name="Sadzewicz L."/>
            <person name="Ott S."/>
            <person name="Zhao X."/>
            <person name="Nagaraj S."/>
            <person name="Vavikolanu K."/>
            <person name="Aluvathingal J."/>
            <person name="Nadendla S."/>
            <person name="Sichtig H."/>
        </authorList>
    </citation>
    <scope>NUCLEOTIDE SEQUENCE [LARGE SCALE GENOMIC DNA]</scope>
    <source>
        <strain evidence="3">FDAARGOS_387</strain>
    </source>
</reference>
<dbReference type="Pfam" id="PF23793">
    <property type="entry name" value="LysC"/>
    <property type="match status" value="1"/>
</dbReference>
<keyword evidence="3" id="KW-1185">Reference proteome</keyword>
<dbReference type="EMBL" id="PDDX01000001">
    <property type="protein sequence ID" value="PHI29678.1"/>
    <property type="molecule type" value="Genomic_DNA"/>
</dbReference>
<evidence type="ECO:0000313" key="1">
    <source>
        <dbReference type="EMBL" id="PHI29678.1"/>
    </source>
</evidence>
<dbReference type="Proteomes" id="UP000373449">
    <property type="component" value="Unassembled WGS sequence"/>
</dbReference>
<dbReference type="AlphaFoldDB" id="A0A2C6DHB2"/>
<reference evidence="1" key="2">
    <citation type="submission" date="2017-09" db="EMBL/GenBank/DDBJ databases">
        <title>FDA dAtabase for Regulatory Grade micrObial Sequences (FDA-ARGOS): Supporting development and validation of Infectious Disease Dx tests.</title>
        <authorList>
            <person name="Minogue T."/>
            <person name="Wolcott M."/>
            <person name="Wasieloski L."/>
            <person name="Aguilar W."/>
            <person name="Moore D."/>
            <person name="Tallon L.J."/>
            <person name="Sadzewicz L."/>
            <person name="Ott S."/>
            <person name="Zhao X."/>
            <person name="Nagaraj S."/>
            <person name="Vavikolanu K."/>
            <person name="Aluvathingal J."/>
            <person name="Nadendla S."/>
            <person name="Sichtig H."/>
        </authorList>
    </citation>
    <scope>NUCLEOTIDE SEQUENCE</scope>
    <source>
        <strain evidence="1">FDAARGOS_387</strain>
    </source>
</reference>
<reference evidence="2 4" key="3">
    <citation type="submission" date="2019-03" db="EMBL/GenBank/DDBJ databases">
        <authorList>
            <consortium name="Pathogen Informatics"/>
        </authorList>
    </citation>
    <scope>NUCLEOTIDE SEQUENCE [LARGE SCALE GENOMIC DNA]</scope>
    <source>
        <strain evidence="2 4">NCTC12282</strain>
    </source>
</reference>
<evidence type="ECO:0000313" key="4">
    <source>
        <dbReference type="Proteomes" id="UP000373449"/>
    </source>
</evidence>
<gene>
    <name evidence="1" type="ORF">CRN84_10205</name>
    <name evidence="2" type="ORF">NCTC12282_02970</name>
</gene>
<organism evidence="1 3">
    <name type="scientific">Budvicia aquatica</name>
    <dbReference type="NCBI Taxonomy" id="82979"/>
    <lineage>
        <taxon>Bacteria</taxon>
        <taxon>Pseudomonadati</taxon>
        <taxon>Pseudomonadota</taxon>
        <taxon>Gammaproteobacteria</taxon>
        <taxon>Enterobacterales</taxon>
        <taxon>Budviciaceae</taxon>
        <taxon>Budvicia</taxon>
    </lineage>
</organism>
<dbReference type="EMBL" id="CAADJA010000002">
    <property type="protein sequence ID" value="VFS48057.1"/>
    <property type="molecule type" value="Genomic_DNA"/>
</dbReference>
<dbReference type="STRING" id="1111728.GCA_000427805_00582"/>
<name>A0A2C6DHB2_9GAMM</name>
<proteinExistence type="predicted"/>